<dbReference type="Proteomes" id="UP000054248">
    <property type="component" value="Unassembled WGS sequence"/>
</dbReference>
<dbReference type="Gene3D" id="3.40.395.10">
    <property type="entry name" value="Adenoviral Proteinase, Chain A"/>
    <property type="match status" value="1"/>
</dbReference>
<dbReference type="STRING" id="1051891.A0A0C3QIL4"/>
<feature type="domain" description="Ubiquitin-like protease family profile" evidence="6">
    <location>
        <begin position="29"/>
        <end position="223"/>
    </location>
</feature>
<protein>
    <recommendedName>
        <fullName evidence="6">Ubiquitin-like protease family profile domain-containing protein</fullName>
    </recommendedName>
</protein>
<sequence length="256" mass="29553">LPVELPARHAALVKSYMHDRSFSVKVGREMVTAKDIGRLSPASWLNDEIINLWGAMIMERAERFKATKTGAASKEKELPDDDDSDPGRFGHPEPLPNVHYFNTFFFPKLENEGYEKARLGKWTKTVDIFSKDVILVPVNLGNAHWTCAAINMKKKRVEYYDSMGSPRPKVYQVLRDYLEKEHKAKKSKPFNFDGWEDYWSEETPQQENGYDCGVFICMFMEGLGRGEEAEDFVFGQSNMPYLRQRMLYEIGRGKLS</sequence>
<dbReference type="GO" id="GO:0016926">
    <property type="term" value="P:protein desumoylation"/>
    <property type="evidence" value="ECO:0007669"/>
    <property type="project" value="TreeGrafter"/>
</dbReference>
<reference evidence="8" key="2">
    <citation type="submission" date="2015-01" db="EMBL/GenBank/DDBJ databases">
        <title>Evolutionary Origins and Diversification of the Mycorrhizal Mutualists.</title>
        <authorList>
            <consortium name="DOE Joint Genome Institute"/>
            <consortium name="Mycorrhizal Genomics Consortium"/>
            <person name="Kohler A."/>
            <person name="Kuo A."/>
            <person name="Nagy L.G."/>
            <person name="Floudas D."/>
            <person name="Copeland A."/>
            <person name="Barry K.W."/>
            <person name="Cichocki N."/>
            <person name="Veneault-Fourrey C."/>
            <person name="LaButti K."/>
            <person name="Lindquist E.A."/>
            <person name="Lipzen A."/>
            <person name="Lundell T."/>
            <person name="Morin E."/>
            <person name="Murat C."/>
            <person name="Riley R."/>
            <person name="Ohm R."/>
            <person name="Sun H."/>
            <person name="Tunlid A."/>
            <person name="Henrissat B."/>
            <person name="Grigoriev I.V."/>
            <person name="Hibbett D.S."/>
            <person name="Martin F."/>
        </authorList>
    </citation>
    <scope>NUCLEOTIDE SEQUENCE [LARGE SCALE GENOMIC DNA]</scope>
    <source>
        <strain evidence="8">MUT 4182</strain>
    </source>
</reference>
<keyword evidence="8" id="KW-1185">Reference proteome</keyword>
<gene>
    <name evidence="7" type="ORF">M407DRAFT_74173</name>
</gene>
<dbReference type="GO" id="GO:0016929">
    <property type="term" value="F:deSUMOylase activity"/>
    <property type="evidence" value="ECO:0007669"/>
    <property type="project" value="TreeGrafter"/>
</dbReference>
<dbReference type="PROSITE" id="PS50600">
    <property type="entry name" value="ULP_PROTEASE"/>
    <property type="match status" value="1"/>
</dbReference>
<dbReference type="GO" id="GO:0005634">
    <property type="term" value="C:nucleus"/>
    <property type="evidence" value="ECO:0007669"/>
    <property type="project" value="TreeGrafter"/>
</dbReference>
<dbReference type="HOGENOM" id="CLU_024324_2_2_1"/>
<dbReference type="GO" id="GO:0006508">
    <property type="term" value="P:proteolysis"/>
    <property type="evidence" value="ECO:0007669"/>
    <property type="project" value="UniProtKB-KW"/>
</dbReference>
<feature type="non-terminal residue" evidence="7">
    <location>
        <position position="1"/>
    </location>
</feature>
<dbReference type="SUPFAM" id="SSF54001">
    <property type="entry name" value="Cysteine proteinases"/>
    <property type="match status" value="1"/>
</dbReference>
<dbReference type="PANTHER" id="PTHR12606:SF141">
    <property type="entry name" value="GH15225P-RELATED"/>
    <property type="match status" value="1"/>
</dbReference>
<dbReference type="AlphaFoldDB" id="A0A0C3QIL4"/>
<evidence type="ECO:0000256" key="5">
    <source>
        <dbReference type="SAM" id="MobiDB-lite"/>
    </source>
</evidence>
<evidence type="ECO:0000256" key="2">
    <source>
        <dbReference type="ARBA" id="ARBA00022670"/>
    </source>
</evidence>
<dbReference type="EMBL" id="KN823020">
    <property type="protein sequence ID" value="KIO26736.1"/>
    <property type="molecule type" value="Genomic_DNA"/>
</dbReference>
<keyword evidence="4" id="KW-0788">Thiol protease</keyword>
<proteinExistence type="inferred from homology"/>
<feature type="region of interest" description="Disordered" evidence="5">
    <location>
        <begin position="68"/>
        <end position="93"/>
    </location>
</feature>
<keyword evidence="3" id="KW-0378">Hydrolase</keyword>
<dbReference type="InterPro" id="IPR038765">
    <property type="entry name" value="Papain-like_cys_pep_sf"/>
</dbReference>
<reference evidence="7 8" key="1">
    <citation type="submission" date="2014-04" db="EMBL/GenBank/DDBJ databases">
        <authorList>
            <consortium name="DOE Joint Genome Institute"/>
            <person name="Kuo A."/>
            <person name="Girlanda M."/>
            <person name="Perotto S."/>
            <person name="Kohler A."/>
            <person name="Nagy L.G."/>
            <person name="Floudas D."/>
            <person name="Copeland A."/>
            <person name="Barry K.W."/>
            <person name="Cichocki N."/>
            <person name="Veneault-Fourrey C."/>
            <person name="LaButti K."/>
            <person name="Lindquist E.A."/>
            <person name="Lipzen A."/>
            <person name="Lundell T."/>
            <person name="Morin E."/>
            <person name="Murat C."/>
            <person name="Sun H."/>
            <person name="Tunlid A."/>
            <person name="Henrissat B."/>
            <person name="Grigoriev I.V."/>
            <person name="Hibbett D.S."/>
            <person name="Martin F."/>
            <person name="Nordberg H.P."/>
            <person name="Cantor M.N."/>
            <person name="Hua S.X."/>
        </authorList>
    </citation>
    <scope>NUCLEOTIDE SEQUENCE [LARGE SCALE GENOMIC DNA]</scope>
    <source>
        <strain evidence="7 8">MUT 4182</strain>
    </source>
</reference>
<dbReference type="PANTHER" id="PTHR12606">
    <property type="entry name" value="SENTRIN/SUMO-SPECIFIC PROTEASE"/>
    <property type="match status" value="1"/>
</dbReference>
<evidence type="ECO:0000256" key="3">
    <source>
        <dbReference type="ARBA" id="ARBA00022801"/>
    </source>
</evidence>
<dbReference type="Pfam" id="PF02902">
    <property type="entry name" value="Peptidase_C48"/>
    <property type="match status" value="1"/>
</dbReference>
<name>A0A0C3QIL4_9AGAM</name>
<evidence type="ECO:0000256" key="1">
    <source>
        <dbReference type="ARBA" id="ARBA00005234"/>
    </source>
</evidence>
<evidence type="ECO:0000256" key="4">
    <source>
        <dbReference type="ARBA" id="ARBA00022807"/>
    </source>
</evidence>
<dbReference type="InterPro" id="IPR003653">
    <property type="entry name" value="Peptidase_C48_C"/>
</dbReference>
<evidence type="ECO:0000259" key="6">
    <source>
        <dbReference type="PROSITE" id="PS50600"/>
    </source>
</evidence>
<evidence type="ECO:0000313" key="8">
    <source>
        <dbReference type="Proteomes" id="UP000054248"/>
    </source>
</evidence>
<comment type="similarity">
    <text evidence="1">Belongs to the peptidase C48 family.</text>
</comment>
<accession>A0A0C3QIL4</accession>
<evidence type="ECO:0000313" key="7">
    <source>
        <dbReference type="EMBL" id="KIO26736.1"/>
    </source>
</evidence>
<dbReference type="OrthoDB" id="1939479at2759"/>
<organism evidence="7 8">
    <name type="scientific">Tulasnella calospora MUT 4182</name>
    <dbReference type="NCBI Taxonomy" id="1051891"/>
    <lineage>
        <taxon>Eukaryota</taxon>
        <taxon>Fungi</taxon>
        <taxon>Dikarya</taxon>
        <taxon>Basidiomycota</taxon>
        <taxon>Agaricomycotina</taxon>
        <taxon>Agaricomycetes</taxon>
        <taxon>Cantharellales</taxon>
        <taxon>Tulasnellaceae</taxon>
        <taxon>Tulasnella</taxon>
    </lineage>
</organism>
<keyword evidence="2" id="KW-0645">Protease</keyword>